<protein>
    <recommendedName>
        <fullName evidence="3">DUF3467 domain-containing protein</fullName>
    </recommendedName>
</protein>
<organism evidence="1 2">
    <name type="scientific">candidate division TA06 bacterium B3_TA06</name>
    <dbReference type="NCBI Taxonomy" id="2012487"/>
    <lineage>
        <taxon>Bacteria</taxon>
        <taxon>Bacteria division TA06</taxon>
    </lineage>
</organism>
<proteinExistence type="predicted"/>
<dbReference type="Pfam" id="PF11950">
    <property type="entry name" value="DUF3467"/>
    <property type="match status" value="1"/>
</dbReference>
<dbReference type="AlphaFoldDB" id="A0A532V7C9"/>
<dbReference type="EMBL" id="NJBO01000006">
    <property type="protein sequence ID" value="TKJ43096.1"/>
    <property type="molecule type" value="Genomic_DNA"/>
</dbReference>
<comment type="caution">
    <text evidence="1">The sequence shown here is derived from an EMBL/GenBank/DDBJ whole genome shotgun (WGS) entry which is preliminary data.</text>
</comment>
<accession>A0A532V7C9</accession>
<name>A0A532V7C9_UNCT6</name>
<evidence type="ECO:0000313" key="2">
    <source>
        <dbReference type="Proteomes" id="UP000317778"/>
    </source>
</evidence>
<dbReference type="InterPro" id="IPR021857">
    <property type="entry name" value="DUF3467"/>
</dbReference>
<evidence type="ECO:0008006" key="3">
    <source>
        <dbReference type="Google" id="ProtNLM"/>
    </source>
</evidence>
<evidence type="ECO:0000313" key="1">
    <source>
        <dbReference type="EMBL" id="TKJ43096.1"/>
    </source>
</evidence>
<reference evidence="1 2" key="1">
    <citation type="submission" date="2017-06" db="EMBL/GenBank/DDBJ databases">
        <title>Novel microbial phyla capable of carbon fixation and sulfur reduction in deep-sea sediments.</title>
        <authorList>
            <person name="Huang J."/>
            <person name="Baker B."/>
            <person name="Wang Y."/>
        </authorList>
    </citation>
    <scope>NUCLEOTIDE SEQUENCE [LARGE SCALE GENOMIC DNA]</scope>
    <source>
        <strain evidence="1">B3_TA06</strain>
    </source>
</reference>
<sequence>MNEQPKPVRRLDVEIKPEQAEGTYSNLVLVAHSSSEFILDFARMLPGLPKARVLSRIVMSPQHIELLRRTLEENIKKYEARYGKIEIKEKPGPAKEMGFTPPQH</sequence>
<dbReference type="Proteomes" id="UP000317778">
    <property type="component" value="Unassembled WGS sequence"/>
</dbReference>
<gene>
    <name evidence="1" type="ORF">CEE36_04935</name>
</gene>